<reference evidence="2 3" key="1">
    <citation type="journal article" date="2015" name="Genome Announc.">
        <title>Expanding the biotechnology potential of lactobacilli through comparative genomics of 213 strains and associated genera.</title>
        <authorList>
            <person name="Sun Z."/>
            <person name="Harris H.M."/>
            <person name="McCann A."/>
            <person name="Guo C."/>
            <person name="Argimon S."/>
            <person name="Zhang W."/>
            <person name="Yang X."/>
            <person name="Jeffery I.B."/>
            <person name="Cooney J.C."/>
            <person name="Kagawa T.F."/>
            <person name="Liu W."/>
            <person name="Song Y."/>
            <person name="Salvetti E."/>
            <person name="Wrobel A."/>
            <person name="Rasinkangas P."/>
            <person name="Parkhill J."/>
            <person name="Rea M.C."/>
            <person name="O'Sullivan O."/>
            <person name="Ritari J."/>
            <person name="Douillard F.P."/>
            <person name="Paul Ross R."/>
            <person name="Yang R."/>
            <person name="Briner A.E."/>
            <person name="Felis G.E."/>
            <person name="de Vos W.M."/>
            <person name="Barrangou R."/>
            <person name="Klaenhammer T.R."/>
            <person name="Caufield P.W."/>
            <person name="Cui Y."/>
            <person name="Zhang H."/>
            <person name="O'Toole P.W."/>
        </authorList>
    </citation>
    <scope>NUCLEOTIDE SEQUENCE [LARGE SCALE GENOMIC DNA]</scope>
    <source>
        <strain evidence="2 3">DSM 17758</strain>
    </source>
</reference>
<dbReference type="Pfam" id="PF13508">
    <property type="entry name" value="Acetyltransf_7"/>
    <property type="match status" value="1"/>
</dbReference>
<dbReference type="OrthoDB" id="162775at2"/>
<dbReference type="GO" id="GO:0016747">
    <property type="term" value="F:acyltransferase activity, transferring groups other than amino-acyl groups"/>
    <property type="evidence" value="ECO:0007669"/>
    <property type="project" value="InterPro"/>
</dbReference>
<comment type="caution">
    <text evidence="2">The sequence shown here is derived from an EMBL/GenBank/DDBJ whole genome shotgun (WGS) entry which is preliminary data.</text>
</comment>
<dbReference type="Gene3D" id="3.40.630.30">
    <property type="match status" value="1"/>
</dbReference>
<dbReference type="Proteomes" id="UP000051315">
    <property type="component" value="Unassembled WGS sequence"/>
</dbReference>
<evidence type="ECO:0000259" key="1">
    <source>
        <dbReference type="PROSITE" id="PS51186"/>
    </source>
</evidence>
<feature type="domain" description="N-acetyltransferase" evidence="1">
    <location>
        <begin position="11"/>
        <end position="152"/>
    </location>
</feature>
<proteinExistence type="predicted"/>
<dbReference type="PROSITE" id="PS51186">
    <property type="entry name" value="GNAT"/>
    <property type="match status" value="1"/>
</dbReference>
<dbReference type="EMBL" id="AZFX01000072">
    <property type="protein sequence ID" value="KRM08868.1"/>
    <property type="molecule type" value="Genomic_DNA"/>
</dbReference>
<dbReference type="SUPFAM" id="SSF55729">
    <property type="entry name" value="Acyl-CoA N-acyltransferases (Nat)"/>
    <property type="match status" value="1"/>
</dbReference>
<dbReference type="PATRIC" id="fig|1423735.3.peg.251"/>
<accession>A0A0R1VZ70</accession>
<dbReference type="STRING" id="1423735.FC15_GL000245"/>
<dbReference type="InterPro" id="IPR000182">
    <property type="entry name" value="GNAT_dom"/>
</dbReference>
<organism evidence="2 3">
    <name type="scientific">Lapidilactobacillus concavus DSM 17758</name>
    <dbReference type="NCBI Taxonomy" id="1423735"/>
    <lineage>
        <taxon>Bacteria</taxon>
        <taxon>Bacillati</taxon>
        <taxon>Bacillota</taxon>
        <taxon>Bacilli</taxon>
        <taxon>Lactobacillales</taxon>
        <taxon>Lactobacillaceae</taxon>
        <taxon>Lapidilactobacillus</taxon>
    </lineage>
</organism>
<evidence type="ECO:0000313" key="3">
    <source>
        <dbReference type="Proteomes" id="UP000051315"/>
    </source>
</evidence>
<name>A0A0R1VZ70_9LACO</name>
<evidence type="ECO:0000313" key="2">
    <source>
        <dbReference type="EMBL" id="KRM08868.1"/>
    </source>
</evidence>
<dbReference type="CDD" id="cd04301">
    <property type="entry name" value="NAT_SF"/>
    <property type="match status" value="1"/>
</dbReference>
<protein>
    <recommendedName>
        <fullName evidence="1">N-acetyltransferase domain-containing protein</fullName>
    </recommendedName>
</protein>
<gene>
    <name evidence="2" type="ORF">FC15_GL000245</name>
</gene>
<dbReference type="AlphaFoldDB" id="A0A0R1VZ70"/>
<dbReference type="RefSeq" id="WP_057825049.1">
    <property type="nucleotide sequence ID" value="NZ_AZFX01000072.1"/>
</dbReference>
<sequence>MQLVKTINSKQTLWQLTLVEARRQLAPLLFLADESWVMIEKYLPDSRIWAVRDERVFVACLVVKQLTEHRREIKAIAVAPEFQRQGLGRLLINFATELATGERQQELLVGTGDGSIVNLSFYLHNGFRFAAIRPNFFKQYPEPIYENGIQLRDMIVLNKILTVSPVS</sequence>
<dbReference type="InterPro" id="IPR016181">
    <property type="entry name" value="Acyl_CoA_acyltransferase"/>
</dbReference>
<keyword evidence="3" id="KW-1185">Reference proteome</keyword>